<dbReference type="Pfam" id="PF18480">
    <property type="entry name" value="DUF5615"/>
    <property type="match status" value="1"/>
</dbReference>
<gene>
    <name evidence="2" type="ORF">G3I74_15425</name>
</gene>
<name>A0A845V318_9GAMM</name>
<organism evidence="2 3">
    <name type="scientific">Wenzhouxiangella limi</name>
    <dbReference type="NCBI Taxonomy" id="2707351"/>
    <lineage>
        <taxon>Bacteria</taxon>
        <taxon>Pseudomonadati</taxon>
        <taxon>Pseudomonadota</taxon>
        <taxon>Gammaproteobacteria</taxon>
        <taxon>Chromatiales</taxon>
        <taxon>Wenzhouxiangellaceae</taxon>
        <taxon>Wenzhouxiangella</taxon>
    </lineage>
</organism>
<dbReference type="InterPro" id="IPR041049">
    <property type="entry name" value="DUF5615"/>
</dbReference>
<sequence>MRFLFDENLSHRLVHLLADVVPGSQHPRGVDLLGATDDNIWRYAAGTGLVIVSKDDDFRQRALLYGPPPKVVWLAVGNAGTRAIAQHIRQNLLAISGFVQDPEAAVLILPRR</sequence>
<dbReference type="Proteomes" id="UP000484885">
    <property type="component" value="Unassembled WGS sequence"/>
</dbReference>
<evidence type="ECO:0000259" key="1">
    <source>
        <dbReference type="Pfam" id="PF18480"/>
    </source>
</evidence>
<keyword evidence="3" id="KW-1185">Reference proteome</keyword>
<comment type="caution">
    <text evidence="2">The sequence shown here is derived from an EMBL/GenBank/DDBJ whole genome shotgun (WGS) entry which is preliminary data.</text>
</comment>
<protein>
    <recommendedName>
        <fullName evidence="1">DUF5615 domain-containing protein</fullName>
    </recommendedName>
</protein>
<dbReference type="AlphaFoldDB" id="A0A845V318"/>
<feature type="domain" description="DUF5615" evidence="1">
    <location>
        <begin position="1"/>
        <end position="107"/>
    </location>
</feature>
<dbReference type="RefSeq" id="WP_164212479.1">
    <property type="nucleotide sequence ID" value="NZ_JAAGSC010000044.1"/>
</dbReference>
<accession>A0A845V318</accession>
<dbReference type="EMBL" id="JAAGSC010000044">
    <property type="protein sequence ID" value="NDY97114.1"/>
    <property type="molecule type" value="Genomic_DNA"/>
</dbReference>
<evidence type="ECO:0000313" key="2">
    <source>
        <dbReference type="EMBL" id="NDY97114.1"/>
    </source>
</evidence>
<evidence type="ECO:0000313" key="3">
    <source>
        <dbReference type="Proteomes" id="UP000484885"/>
    </source>
</evidence>
<proteinExistence type="predicted"/>
<reference evidence="2 3" key="1">
    <citation type="submission" date="2020-02" db="EMBL/GenBank/DDBJ databases">
        <authorList>
            <person name="Zhang X.-Y."/>
        </authorList>
    </citation>
    <scope>NUCLEOTIDE SEQUENCE [LARGE SCALE GENOMIC DNA]</scope>
    <source>
        <strain evidence="2 3">C33</strain>
    </source>
</reference>